<sequence>MEAAESAGLTRVVKVSSYAAGVRPLVPSAATHVEIEARLWRSSLAWPLLRPDWWLDNVLAQIARVRNGEIFFPAGDATISAVDARDLADVAIAELLADSQFGGTLTLTGSDSVTVAEIAERLSRAADIPLSYRDESAPEWPDYYVAGMRKLFASFRARGFSPRTHTIEEVLGKPPRTIEQFGSEVLTAVLRS</sequence>
<dbReference type="InterPro" id="IPR036291">
    <property type="entry name" value="NAD(P)-bd_dom_sf"/>
</dbReference>
<dbReference type="SUPFAM" id="SSF51735">
    <property type="entry name" value="NAD(P)-binding Rossmann-fold domains"/>
    <property type="match status" value="1"/>
</dbReference>
<reference evidence="1 2" key="1">
    <citation type="submission" date="2019-07" db="EMBL/GenBank/DDBJ databases">
        <title>New species of Amycolatopsis and Streptomyces.</title>
        <authorList>
            <person name="Duangmal K."/>
            <person name="Teo W.F.A."/>
            <person name="Lipun K."/>
        </authorList>
    </citation>
    <scope>NUCLEOTIDE SEQUENCE [LARGE SCALE GENOMIC DNA]</scope>
    <source>
        <strain evidence="1 2">TISTR 2346</strain>
    </source>
</reference>
<dbReference type="Gene3D" id="3.40.50.720">
    <property type="entry name" value="NAD(P)-binding Rossmann-like Domain"/>
    <property type="match status" value="1"/>
</dbReference>
<dbReference type="PANTHER" id="PTHR43162:SF1">
    <property type="entry name" value="PRESTALK A DIFFERENTIATION PROTEIN A"/>
    <property type="match status" value="1"/>
</dbReference>
<dbReference type="AlphaFoldDB" id="A0A5N8VUJ0"/>
<proteinExistence type="predicted"/>
<accession>A0A5N8VUJ0</accession>
<dbReference type="InterPro" id="IPR051604">
    <property type="entry name" value="Ergot_Alk_Oxidoreductase"/>
</dbReference>
<evidence type="ECO:0000313" key="2">
    <source>
        <dbReference type="Proteomes" id="UP000326979"/>
    </source>
</evidence>
<organism evidence="1 2">
    <name type="scientific">Streptomyces phyllanthi</name>
    <dbReference type="NCBI Taxonomy" id="1803180"/>
    <lineage>
        <taxon>Bacteria</taxon>
        <taxon>Bacillati</taxon>
        <taxon>Actinomycetota</taxon>
        <taxon>Actinomycetes</taxon>
        <taxon>Kitasatosporales</taxon>
        <taxon>Streptomycetaceae</taxon>
        <taxon>Streptomyces</taxon>
    </lineage>
</organism>
<keyword evidence="2" id="KW-1185">Reference proteome</keyword>
<dbReference type="OrthoDB" id="4632815at2"/>
<dbReference type="Proteomes" id="UP000326979">
    <property type="component" value="Unassembled WGS sequence"/>
</dbReference>
<dbReference type="EMBL" id="VJZE01000001">
    <property type="protein sequence ID" value="MPY38452.1"/>
    <property type="molecule type" value="Genomic_DNA"/>
</dbReference>
<name>A0A5N8VUJ0_9ACTN</name>
<comment type="caution">
    <text evidence="1">The sequence shown here is derived from an EMBL/GenBank/DDBJ whole genome shotgun (WGS) entry which is preliminary data.</text>
</comment>
<dbReference type="PANTHER" id="PTHR43162">
    <property type="match status" value="1"/>
</dbReference>
<dbReference type="RefSeq" id="WP_152779127.1">
    <property type="nucleotide sequence ID" value="NZ_BAABEQ010000021.1"/>
</dbReference>
<gene>
    <name evidence="1" type="ORF">FNH04_00260</name>
</gene>
<protein>
    <submittedName>
        <fullName evidence="1">Uncharacterized protein</fullName>
    </submittedName>
</protein>
<evidence type="ECO:0000313" key="1">
    <source>
        <dbReference type="EMBL" id="MPY38452.1"/>
    </source>
</evidence>